<dbReference type="Pfam" id="PF01494">
    <property type="entry name" value="FAD_binding_3"/>
    <property type="match status" value="1"/>
</dbReference>
<dbReference type="InterPro" id="IPR036188">
    <property type="entry name" value="FAD/NAD-bd_sf"/>
</dbReference>
<dbReference type="NCBIfam" id="NF008519">
    <property type="entry name" value="PRK11445.1"/>
    <property type="match status" value="1"/>
</dbReference>
<name>E6MK05_9FIRM</name>
<dbReference type="Proteomes" id="UP000004754">
    <property type="component" value="Unassembled WGS sequence"/>
</dbReference>
<dbReference type="Gene3D" id="3.50.50.60">
    <property type="entry name" value="FAD/NAD(P)-binding domain"/>
    <property type="match status" value="1"/>
</dbReference>
<keyword evidence="3" id="KW-1185">Reference proteome</keyword>
<evidence type="ECO:0000313" key="3">
    <source>
        <dbReference type="Proteomes" id="UP000004754"/>
    </source>
</evidence>
<sequence length="365" mass="41022">MKNHEGMSYDIVIVGAGPAGSTFAREIGNRGLKAAIIDGQSVSPNKPCGGLLAPDAQKLMAGYDLVLPKEVLADPQIFSVRTIDLEKNIERFYQRYYLNMDRHQFDAYLLSLVPEEVERINGRVMKITKMKESHQRRESDDGRFKFDVITEGGKAATLTSKYVVGADGAASVVRKSFYKIPILRYMAIQQWFKIDMPPKTYYSCIFDEKTSESCSWTIHKNGYFIYGGCFKPKGCRPAFETQKKRLSAYLNYDFGEPIMTEACLACRPRRMKDFVTGKDGAWLIGEAAGFISASSLEGISFAIKSGSMLADAFNRGKGSREITSIYKKKALSLKLKLLTKVIKHKVIFTPWIRKIIMKSGIQSIK</sequence>
<dbReference type="InterPro" id="IPR050407">
    <property type="entry name" value="Geranylgeranyl_reductase"/>
</dbReference>
<gene>
    <name evidence="2" type="ORF">HMP0721_2340</name>
</gene>
<dbReference type="RefSeq" id="WP_006599762.1">
    <property type="nucleotide sequence ID" value="NZ_GL622359.1"/>
</dbReference>
<feature type="domain" description="FAD-binding" evidence="1">
    <location>
        <begin position="9"/>
        <end position="330"/>
    </location>
</feature>
<dbReference type="eggNOG" id="COG0644">
    <property type="taxonomic scope" value="Bacteria"/>
</dbReference>
<dbReference type="PRINTS" id="PR00420">
    <property type="entry name" value="RNGMNOXGNASE"/>
</dbReference>
<dbReference type="PANTHER" id="PTHR42685">
    <property type="entry name" value="GERANYLGERANYL DIPHOSPHATE REDUCTASE"/>
    <property type="match status" value="1"/>
</dbReference>
<dbReference type="PANTHER" id="PTHR42685:SF22">
    <property type="entry name" value="CONDITIONED MEDIUM FACTOR RECEPTOR 1"/>
    <property type="match status" value="1"/>
</dbReference>
<reference evidence="2 3" key="1">
    <citation type="submission" date="2010-12" db="EMBL/GenBank/DDBJ databases">
        <authorList>
            <person name="Muzny D."/>
            <person name="Qin X."/>
            <person name="Deng J."/>
            <person name="Jiang H."/>
            <person name="Liu Y."/>
            <person name="Qu J."/>
            <person name="Song X.-Z."/>
            <person name="Zhang L."/>
            <person name="Thornton R."/>
            <person name="Coyle M."/>
            <person name="Francisco L."/>
            <person name="Jackson L."/>
            <person name="Javaid M."/>
            <person name="Korchina V."/>
            <person name="Kovar C."/>
            <person name="Mata R."/>
            <person name="Mathew T."/>
            <person name="Ngo R."/>
            <person name="Nguyen L."/>
            <person name="Nguyen N."/>
            <person name="Okwuonu G."/>
            <person name="Ongeri F."/>
            <person name="Pham C."/>
            <person name="Simmons D."/>
            <person name="Wilczek-Boney K."/>
            <person name="Hale W."/>
            <person name="Jakkamsetti A."/>
            <person name="Pham P."/>
            <person name="Ruth R."/>
            <person name="San Lucas F."/>
            <person name="Warren J."/>
            <person name="Zhang J."/>
            <person name="Zhao Z."/>
            <person name="Zhou C."/>
            <person name="Zhu D."/>
            <person name="Lee S."/>
            <person name="Bess C."/>
            <person name="Blankenburg K."/>
            <person name="Forbes L."/>
            <person name="Fu Q."/>
            <person name="Gubbala S."/>
            <person name="Hirani K."/>
            <person name="Jayaseelan J.C."/>
            <person name="Lara F."/>
            <person name="Munidasa M."/>
            <person name="Palculict T."/>
            <person name="Patil S."/>
            <person name="Pu L.-L."/>
            <person name="Saada N."/>
            <person name="Tang L."/>
            <person name="Weissenberger G."/>
            <person name="Zhu Y."/>
            <person name="Hemphill L."/>
            <person name="Shang Y."/>
            <person name="Youmans B."/>
            <person name="Ayvaz T."/>
            <person name="Ross M."/>
            <person name="Santibanez J."/>
            <person name="Aqrawi P."/>
            <person name="Gross S."/>
            <person name="Joshi V."/>
            <person name="Fowler G."/>
            <person name="Nazareth L."/>
            <person name="Reid J."/>
            <person name="Worley K."/>
            <person name="Petrosino J."/>
            <person name="Highlander S."/>
            <person name="Gibbs R."/>
        </authorList>
    </citation>
    <scope>NUCLEOTIDE SEQUENCE [LARGE SCALE GENOMIC DNA]</scope>
    <source>
        <strain evidence="2 3">ATCC 23263</strain>
    </source>
</reference>
<dbReference type="OrthoDB" id="9806565at2"/>
<dbReference type="AlphaFoldDB" id="E6MK05"/>
<dbReference type="InterPro" id="IPR002938">
    <property type="entry name" value="FAD-bd"/>
</dbReference>
<dbReference type="EMBL" id="AEQN01000033">
    <property type="protein sequence ID" value="EFV00524.1"/>
    <property type="molecule type" value="Genomic_DNA"/>
</dbReference>
<evidence type="ECO:0000259" key="1">
    <source>
        <dbReference type="Pfam" id="PF01494"/>
    </source>
</evidence>
<proteinExistence type="predicted"/>
<organism evidence="2 3">
    <name type="scientific">Pseudoramibacter alactolyticus ATCC 23263</name>
    <dbReference type="NCBI Taxonomy" id="887929"/>
    <lineage>
        <taxon>Bacteria</taxon>
        <taxon>Bacillati</taxon>
        <taxon>Bacillota</taxon>
        <taxon>Clostridia</taxon>
        <taxon>Eubacteriales</taxon>
        <taxon>Eubacteriaceae</taxon>
        <taxon>Pseudoramibacter</taxon>
    </lineage>
</organism>
<dbReference type="HOGENOM" id="CLU_024648_1_0_9"/>
<evidence type="ECO:0000313" key="2">
    <source>
        <dbReference type="EMBL" id="EFV00524.1"/>
    </source>
</evidence>
<dbReference type="STRING" id="887929.HMP0721_2340"/>
<accession>E6MK05</accession>
<dbReference type="SUPFAM" id="SSF51905">
    <property type="entry name" value="FAD/NAD(P)-binding domain"/>
    <property type="match status" value="1"/>
</dbReference>
<protein>
    <submittedName>
        <fullName evidence="2">FAD binding domain protein</fullName>
    </submittedName>
</protein>
<comment type="caution">
    <text evidence="2">The sequence shown here is derived from an EMBL/GenBank/DDBJ whole genome shotgun (WGS) entry which is preliminary data.</text>
</comment>
<dbReference type="GO" id="GO:0071949">
    <property type="term" value="F:FAD binding"/>
    <property type="evidence" value="ECO:0007669"/>
    <property type="project" value="InterPro"/>
</dbReference>